<evidence type="ECO:0000259" key="9">
    <source>
        <dbReference type="PROSITE" id="PS51767"/>
    </source>
</evidence>
<evidence type="ECO:0000313" key="10">
    <source>
        <dbReference type="EMBL" id="CAG9840529.1"/>
    </source>
</evidence>
<dbReference type="SUPFAM" id="SSF50630">
    <property type="entry name" value="Acid proteases"/>
    <property type="match status" value="1"/>
</dbReference>
<dbReference type="EMBL" id="OU898284">
    <property type="protein sequence ID" value="CAG9840529.1"/>
    <property type="molecule type" value="Genomic_DNA"/>
</dbReference>
<dbReference type="PANTHER" id="PTHR47966">
    <property type="entry name" value="BETA-SITE APP-CLEAVING ENZYME, ISOFORM A-RELATED"/>
    <property type="match status" value="1"/>
</dbReference>
<evidence type="ECO:0000256" key="5">
    <source>
        <dbReference type="PIRSR" id="PIRSR601461-1"/>
    </source>
</evidence>
<feature type="active site" evidence="5">
    <location>
        <position position="87"/>
    </location>
</feature>
<evidence type="ECO:0000256" key="6">
    <source>
        <dbReference type="PIRSR" id="PIRSR601461-2"/>
    </source>
</evidence>
<dbReference type="Proteomes" id="UP001153709">
    <property type="component" value="Chromosome 9"/>
</dbReference>
<dbReference type="PANTHER" id="PTHR47966:SF51">
    <property type="entry name" value="BETA-SITE APP-CLEAVING ENZYME, ISOFORM A-RELATED"/>
    <property type="match status" value="1"/>
</dbReference>
<evidence type="ECO:0000256" key="1">
    <source>
        <dbReference type="ARBA" id="ARBA00007447"/>
    </source>
</evidence>
<dbReference type="AlphaFoldDB" id="A0A9N9T7T8"/>
<dbReference type="FunFam" id="2.40.70.10:FF:000115">
    <property type="entry name" value="Lysosomal aspartic protease"/>
    <property type="match status" value="1"/>
</dbReference>
<gene>
    <name evidence="10" type="ORF">DIABBA_LOCUS13164</name>
</gene>
<dbReference type="Gene3D" id="2.40.70.10">
    <property type="entry name" value="Acid Proteases"/>
    <property type="match status" value="2"/>
</dbReference>
<feature type="disulfide bond" evidence="6">
    <location>
        <begin position="261"/>
        <end position="265"/>
    </location>
</feature>
<proteinExistence type="inferred from homology"/>
<feature type="disulfide bond" evidence="6">
    <location>
        <begin position="100"/>
        <end position="108"/>
    </location>
</feature>
<comment type="similarity">
    <text evidence="1 7">Belongs to the peptidase A1 family.</text>
</comment>
<feature type="domain" description="Peptidase A1" evidence="9">
    <location>
        <begin position="69"/>
        <end position="381"/>
    </location>
</feature>
<dbReference type="InterPro" id="IPR001969">
    <property type="entry name" value="Aspartic_peptidase_AS"/>
</dbReference>
<keyword evidence="4 7" id="KW-0378">Hydrolase</keyword>
<dbReference type="InterPro" id="IPR001461">
    <property type="entry name" value="Aspartic_peptidase_A1"/>
</dbReference>
<feature type="signal peptide" evidence="8">
    <location>
        <begin position="1"/>
        <end position="23"/>
    </location>
</feature>
<dbReference type="GO" id="GO:0004190">
    <property type="term" value="F:aspartic-type endopeptidase activity"/>
    <property type="evidence" value="ECO:0007669"/>
    <property type="project" value="UniProtKB-KW"/>
</dbReference>
<keyword evidence="2 7" id="KW-0645">Protease</keyword>
<sequence>MKVFIVVAFFIVASPNWMDMSNGSLIRIPLKKQVNNEQTRLRNRARSALHGKFRNTGEVPLTNENDMSYYGEIGIGTPPQKFNVVFDTGSPDLWVPSSKCENVDKNDCLNHKQYNASKSSTYQEIGTPYHIGYGTGNLDGFLSEDNVEVGGVVVRNQIFAEATKEFEFYGLSDGILGLSFPALSSQNIPTVFENMIKQGLLDKPVFSFYLSQAANGDKGELLLGGSDPKYYKGKFAYVPVSSKRDWQVTTDGISVGDHELCQDGCEAIIDTGTSLIYGPAEDIENINKGIGAKLYTSGVEESYYIECNTNFKDLPNVVFSFGGQQFAIPSKMYIVRDDDKCLTSFRTRSALNLGNRLLVGDTFLRTVYTEFDFGKGRIGFAKLADVNL</sequence>
<accession>A0A9N9T7T8</accession>
<evidence type="ECO:0000256" key="3">
    <source>
        <dbReference type="ARBA" id="ARBA00022750"/>
    </source>
</evidence>
<dbReference type="Pfam" id="PF00026">
    <property type="entry name" value="Asp"/>
    <property type="match status" value="1"/>
</dbReference>
<keyword evidence="3 7" id="KW-0064">Aspartyl protease</keyword>
<feature type="active site" evidence="5">
    <location>
        <position position="270"/>
    </location>
</feature>
<dbReference type="PRINTS" id="PR00792">
    <property type="entry name" value="PEPSIN"/>
</dbReference>
<keyword evidence="6" id="KW-1015">Disulfide bond</keyword>
<evidence type="ECO:0000256" key="7">
    <source>
        <dbReference type="RuleBase" id="RU000454"/>
    </source>
</evidence>
<dbReference type="OrthoDB" id="5853681at2759"/>
<evidence type="ECO:0000256" key="4">
    <source>
        <dbReference type="ARBA" id="ARBA00022801"/>
    </source>
</evidence>
<dbReference type="InterPro" id="IPR033121">
    <property type="entry name" value="PEPTIDASE_A1"/>
</dbReference>
<keyword evidence="11" id="KW-1185">Reference proteome</keyword>
<reference evidence="10" key="1">
    <citation type="submission" date="2022-01" db="EMBL/GenBank/DDBJ databases">
        <authorList>
            <person name="King R."/>
        </authorList>
    </citation>
    <scope>NUCLEOTIDE SEQUENCE</scope>
</reference>
<dbReference type="InterPro" id="IPR021109">
    <property type="entry name" value="Peptidase_aspartic_dom_sf"/>
</dbReference>
<keyword evidence="8" id="KW-0732">Signal</keyword>
<evidence type="ECO:0000256" key="2">
    <source>
        <dbReference type="ARBA" id="ARBA00022670"/>
    </source>
</evidence>
<feature type="chain" id="PRO_5040137471" description="Peptidase A1 domain-containing protein" evidence="8">
    <location>
        <begin position="24"/>
        <end position="388"/>
    </location>
</feature>
<organism evidence="10 11">
    <name type="scientific">Diabrotica balteata</name>
    <name type="common">Banded cucumber beetle</name>
    <dbReference type="NCBI Taxonomy" id="107213"/>
    <lineage>
        <taxon>Eukaryota</taxon>
        <taxon>Metazoa</taxon>
        <taxon>Ecdysozoa</taxon>
        <taxon>Arthropoda</taxon>
        <taxon>Hexapoda</taxon>
        <taxon>Insecta</taxon>
        <taxon>Pterygota</taxon>
        <taxon>Neoptera</taxon>
        <taxon>Endopterygota</taxon>
        <taxon>Coleoptera</taxon>
        <taxon>Polyphaga</taxon>
        <taxon>Cucujiformia</taxon>
        <taxon>Chrysomeloidea</taxon>
        <taxon>Chrysomelidae</taxon>
        <taxon>Galerucinae</taxon>
        <taxon>Diabroticina</taxon>
        <taxon>Diabroticites</taxon>
        <taxon>Diabrotica</taxon>
    </lineage>
</organism>
<dbReference type="PROSITE" id="PS00141">
    <property type="entry name" value="ASP_PROTEASE"/>
    <property type="match status" value="2"/>
</dbReference>
<dbReference type="GO" id="GO:0006508">
    <property type="term" value="P:proteolysis"/>
    <property type="evidence" value="ECO:0007669"/>
    <property type="project" value="UniProtKB-KW"/>
</dbReference>
<dbReference type="PROSITE" id="PS51767">
    <property type="entry name" value="PEPTIDASE_A1"/>
    <property type="match status" value="1"/>
</dbReference>
<evidence type="ECO:0000313" key="11">
    <source>
        <dbReference type="Proteomes" id="UP001153709"/>
    </source>
</evidence>
<evidence type="ECO:0000256" key="8">
    <source>
        <dbReference type="SAM" id="SignalP"/>
    </source>
</evidence>
<name>A0A9N9T7T8_DIABA</name>
<protein>
    <recommendedName>
        <fullName evidence="9">Peptidase A1 domain-containing protein</fullName>
    </recommendedName>
</protein>